<dbReference type="RefSeq" id="WP_145074574.1">
    <property type="nucleotide sequence ID" value="NZ_CP036425.1"/>
</dbReference>
<evidence type="ECO:0000313" key="5">
    <source>
        <dbReference type="Proteomes" id="UP000317369"/>
    </source>
</evidence>
<dbReference type="Pfam" id="PF07090">
    <property type="entry name" value="GATase1_like"/>
    <property type="match status" value="1"/>
</dbReference>
<dbReference type="OrthoDB" id="9781333at2"/>
<organism evidence="4 5">
    <name type="scientific">Poriferisphaera corsica</name>
    <dbReference type="NCBI Taxonomy" id="2528020"/>
    <lineage>
        <taxon>Bacteria</taxon>
        <taxon>Pseudomonadati</taxon>
        <taxon>Planctomycetota</taxon>
        <taxon>Phycisphaerae</taxon>
        <taxon>Phycisphaerales</taxon>
        <taxon>Phycisphaeraceae</taxon>
        <taxon>Poriferisphaera</taxon>
    </lineage>
</organism>
<evidence type="ECO:0000256" key="2">
    <source>
        <dbReference type="SAM" id="Phobius"/>
    </source>
</evidence>
<gene>
    <name evidence="4" type="ORF">KS4_06870</name>
</gene>
<keyword evidence="2" id="KW-0812">Transmembrane</keyword>
<dbReference type="Pfam" id="PF13768">
    <property type="entry name" value="VWA_3"/>
    <property type="match status" value="1"/>
</dbReference>
<dbReference type="KEGG" id="pcor:KS4_06870"/>
<dbReference type="AlphaFoldDB" id="A0A517YR06"/>
<evidence type="ECO:0000313" key="4">
    <source>
        <dbReference type="EMBL" id="QDU32653.1"/>
    </source>
</evidence>
<dbReference type="SMART" id="SM00327">
    <property type="entry name" value="VWA"/>
    <property type="match status" value="2"/>
</dbReference>
<keyword evidence="2" id="KW-1133">Transmembrane helix</keyword>
<dbReference type="SUPFAM" id="SSF52317">
    <property type="entry name" value="Class I glutamine amidotransferase-like"/>
    <property type="match status" value="1"/>
</dbReference>
<dbReference type="InterPro" id="IPR029062">
    <property type="entry name" value="Class_I_gatase-like"/>
</dbReference>
<feature type="compositionally biased region" description="Basic residues" evidence="1">
    <location>
        <begin position="983"/>
        <end position="992"/>
    </location>
</feature>
<dbReference type="Gene3D" id="3.40.50.410">
    <property type="entry name" value="von Willebrand factor, type A domain"/>
    <property type="match status" value="1"/>
</dbReference>
<dbReference type="InterPro" id="IPR002035">
    <property type="entry name" value="VWF_A"/>
</dbReference>
<dbReference type="PANTHER" id="PTHR37947:SF2">
    <property type="entry name" value="VON WILLEBRAND FACTOR TYPE A"/>
    <property type="match status" value="1"/>
</dbReference>
<evidence type="ECO:0000256" key="1">
    <source>
        <dbReference type="SAM" id="MobiDB-lite"/>
    </source>
</evidence>
<reference evidence="4 5" key="1">
    <citation type="submission" date="2019-02" db="EMBL/GenBank/DDBJ databases">
        <title>Deep-cultivation of Planctomycetes and their phenomic and genomic characterization uncovers novel biology.</title>
        <authorList>
            <person name="Wiegand S."/>
            <person name="Jogler M."/>
            <person name="Boedeker C."/>
            <person name="Pinto D."/>
            <person name="Vollmers J."/>
            <person name="Rivas-Marin E."/>
            <person name="Kohn T."/>
            <person name="Peeters S.H."/>
            <person name="Heuer A."/>
            <person name="Rast P."/>
            <person name="Oberbeckmann S."/>
            <person name="Bunk B."/>
            <person name="Jeske O."/>
            <person name="Meyerdierks A."/>
            <person name="Storesund J.E."/>
            <person name="Kallscheuer N."/>
            <person name="Luecker S."/>
            <person name="Lage O.M."/>
            <person name="Pohl T."/>
            <person name="Merkel B.J."/>
            <person name="Hornburger P."/>
            <person name="Mueller R.-W."/>
            <person name="Bruemmer F."/>
            <person name="Labrenz M."/>
            <person name="Spormann A.M."/>
            <person name="Op den Camp H."/>
            <person name="Overmann J."/>
            <person name="Amann R."/>
            <person name="Jetten M.S.M."/>
            <person name="Mascher T."/>
            <person name="Medema M.H."/>
            <person name="Devos D.P."/>
            <person name="Kaster A.-K."/>
            <person name="Ovreas L."/>
            <person name="Rohde M."/>
            <person name="Galperin M.Y."/>
            <person name="Jogler C."/>
        </authorList>
    </citation>
    <scope>NUCLEOTIDE SEQUENCE [LARGE SCALE GENOMIC DNA]</scope>
    <source>
        <strain evidence="4 5">KS4</strain>
    </source>
</reference>
<keyword evidence="2" id="KW-0472">Membrane</keyword>
<dbReference type="Pfam" id="PF00092">
    <property type="entry name" value="VWA"/>
    <property type="match status" value="1"/>
</dbReference>
<dbReference type="SUPFAM" id="SSF53300">
    <property type="entry name" value="vWA-like"/>
    <property type="match status" value="2"/>
</dbReference>
<evidence type="ECO:0000259" key="3">
    <source>
        <dbReference type="PROSITE" id="PS50234"/>
    </source>
</evidence>
<sequence>MSFAFDHPEYLWLLLFAGPIIYLGMRSLRAMNKSRRWCAIGLRLLVLVLVVLMLAGFQTVRKNDVMTVIAVLDQSESVRKFAKPPAALGGKKHDRGYTVEQWQERLVRAVSEDRRPDDLLSVISYADRPIVRALPSKDPVFGEAIQIDTGSGTDTAAAIRTAIAQARSDSSAKILLCSDLNDIDSEEVLAAARDAAVAGIPISVAPVPYSIKNEVIVKAVHVPMDAREGQSVRVRVELEATDPTRGELFLMYDDQVVPVGDGKPGLDVNERDWVVNQSEEGRGQRQFVALKRMDVPLGHTGVNHFKAVFTADYDDAVDRVTANNEAESFTIVRGQGKVLFVDGLGGESGMVLPRTLMSHGIDLEVIIPSQLPGSVRRLQKYDAVIFQSVPVEYVSASQQRALATYVHDMGGGFAMIGGRGSFGAGGWTNSVIDKTILPVACQIPTQTLMPSGALVLVIDHSGSMASPVIGSRYNQQVLANEAAILAMKTLYPQDLVGVVVFDDYAKWAWDIQMNSDTQKLAKRVRAISPGGGTNIFAGLETAHKKLAPLRMQDAAIKHIILLTDGNSQEGKYVQLIGNMMKSGITLSTVGIGDARQFGLLQRLANMGGGQYHDVKDPNDLPQVFIKEAQTIRKNLIKEVGFAPVLRDADSPLITGFSASPELRGYVLTGEKQDPRIFVPLVAAEGEPLLAHMQTGLGRSVAFTSDATNRWAVDWLAWGGYEDFWVRLVRYIARPSQNRMNQVMASVEGEHVRLRLDAGQVKANGRRSEASFQNDMIVEGAMLQPDGSVQRIRLDQVGPGMYETDVPAEQVGNYIIELQMTDKNGSTQRASTGATRLPGEELRRFKTNLPLAEQVALITGGDIINPADEKPESMFTENRPETYTLRSVWRYLLIVLLIAFFMDVANRRIAWDPDEMAHWYRKRKAAKAARAKRATEQTISSLKNRRDKASEGMQADDDELAKAALTVEAMYQQRKANTLAERRKRLTKSRTSKRKFEANETQSASKDFVATMGGAQIEENKPIVQNAKSETQAEMDSDDMTSRLLSAKKKAQQRLDDIGNDKE</sequence>
<feature type="compositionally biased region" description="Basic and acidic residues" evidence="1">
    <location>
        <begin position="1052"/>
        <end position="1062"/>
    </location>
</feature>
<proteinExistence type="predicted"/>
<dbReference type="Gene3D" id="3.40.50.880">
    <property type="match status" value="2"/>
</dbReference>
<dbReference type="InterPro" id="IPR036465">
    <property type="entry name" value="vWFA_dom_sf"/>
</dbReference>
<dbReference type="Proteomes" id="UP000317369">
    <property type="component" value="Chromosome"/>
</dbReference>
<accession>A0A517YR06</accession>
<protein>
    <submittedName>
        <fullName evidence="4">von Willebrand factor type A domain protein</fullName>
    </submittedName>
</protein>
<feature type="transmembrane region" description="Helical" evidence="2">
    <location>
        <begin position="12"/>
        <end position="28"/>
    </location>
</feature>
<dbReference type="InterPro" id="IPR010768">
    <property type="entry name" value="GATase1-like"/>
</dbReference>
<dbReference type="PANTHER" id="PTHR37947">
    <property type="entry name" value="BLL2462 PROTEIN"/>
    <property type="match status" value="1"/>
</dbReference>
<keyword evidence="5" id="KW-1185">Reference proteome</keyword>
<feature type="domain" description="VWFA" evidence="3">
    <location>
        <begin position="453"/>
        <end position="628"/>
    </location>
</feature>
<dbReference type="EMBL" id="CP036425">
    <property type="protein sequence ID" value="QDU32653.1"/>
    <property type="molecule type" value="Genomic_DNA"/>
</dbReference>
<dbReference type="PROSITE" id="PS50234">
    <property type="entry name" value="VWFA"/>
    <property type="match status" value="1"/>
</dbReference>
<name>A0A517YR06_9BACT</name>
<feature type="transmembrane region" description="Helical" evidence="2">
    <location>
        <begin position="40"/>
        <end position="57"/>
    </location>
</feature>
<feature type="region of interest" description="Disordered" evidence="1">
    <location>
        <begin position="929"/>
        <end position="954"/>
    </location>
</feature>
<feature type="region of interest" description="Disordered" evidence="1">
    <location>
        <begin position="983"/>
        <end position="1062"/>
    </location>
</feature>